<comment type="caution">
    <text evidence="1">The sequence shown here is derived from an EMBL/GenBank/DDBJ whole genome shotgun (WGS) entry which is preliminary data.</text>
</comment>
<gene>
    <name evidence="1" type="ORF">LEP1GSC079_2611</name>
</gene>
<proteinExistence type="predicted"/>
<dbReference type="AlphaFoldDB" id="A0A0F6IDY2"/>
<evidence type="ECO:0000313" key="1">
    <source>
        <dbReference type="EMBL" id="EMJ36257.1"/>
    </source>
</evidence>
<protein>
    <submittedName>
        <fullName evidence="1">Uncharacterized protein</fullName>
    </submittedName>
</protein>
<name>A0A0F6IDY2_LEPIR</name>
<evidence type="ECO:0000313" key="2">
    <source>
        <dbReference type="Proteomes" id="UP000012164"/>
    </source>
</evidence>
<accession>A0A0F6IDY2</accession>
<reference evidence="1 2" key="1">
    <citation type="submission" date="2013-01" db="EMBL/GenBank/DDBJ databases">
        <authorList>
            <person name="Harkins D.M."/>
            <person name="Durkin A.S."/>
            <person name="Brinkac L.M."/>
            <person name="Haft D.H."/>
            <person name="Selengut J.D."/>
            <person name="Sanka R."/>
            <person name="DePew J."/>
            <person name="Purushe J."/>
            <person name="Peacock S.J."/>
            <person name="Thaipadungpanit J."/>
            <person name="Wuthiekanun V.W."/>
            <person name="Day N.P."/>
            <person name="Vinetz J.M."/>
            <person name="Sutton G.G."/>
            <person name="Nierman W.C."/>
            <person name="Fouts D.E."/>
        </authorList>
    </citation>
    <scope>NUCLEOTIDE SEQUENCE [LARGE SCALE GENOMIC DNA]</scope>
    <source>
        <strain evidence="1 2">FPW1039</strain>
    </source>
</reference>
<sequence>MVYKKNLERKHNRVFEKWILYQFSLYKNGRLKQFVNPHFQQL</sequence>
<dbReference type="EMBL" id="AKWR02000133">
    <property type="protein sequence ID" value="EMJ36257.1"/>
    <property type="molecule type" value="Genomic_DNA"/>
</dbReference>
<dbReference type="Proteomes" id="UP000012164">
    <property type="component" value="Unassembled WGS sequence"/>
</dbReference>
<organism evidence="1 2">
    <name type="scientific">Leptospira interrogans str. FPW1039</name>
    <dbReference type="NCBI Taxonomy" id="1193040"/>
    <lineage>
        <taxon>Bacteria</taxon>
        <taxon>Pseudomonadati</taxon>
        <taxon>Spirochaetota</taxon>
        <taxon>Spirochaetia</taxon>
        <taxon>Leptospirales</taxon>
        <taxon>Leptospiraceae</taxon>
        <taxon>Leptospira</taxon>
    </lineage>
</organism>